<keyword evidence="3" id="KW-0964">Secreted</keyword>
<keyword evidence="6" id="KW-0282">Flagellum</keyword>
<accession>A0A7W6NI98</accession>
<comment type="subcellular location">
    <subcellularLocation>
        <location evidence="3">Secreted</location>
    </subcellularLocation>
    <subcellularLocation>
        <location evidence="3">Bacterial flagellum</location>
    </subcellularLocation>
</comment>
<comment type="caution">
    <text evidence="6">The sequence shown here is derived from an EMBL/GenBank/DDBJ whole genome shotgun (WGS) entry which is preliminary data.</text>
</comment>
<dbReference type="InterPro" id="IPR001492">
    <property type="entry name" value="Flagellin"/>
</dbReference>
<proteinExistence type="inferred from homology"/>
<feature type="domain" description="Flagellin C-terminal" evidence="5">
    <location>
        <begin position="227"/>
        <end position="310"/>
    </location>
</feature>
<dbReference type="RefSeq" id="WP_183364349.1">
    <property type="nucleotide sequence ID" value="NZ_JACIEZ010000001.1"/>
</dbReference>
<evidence type="ECO:0000256" key="3">
    <source>
        <dbReference type="RuleBase" id="RU362073"/>
    </source>
</evidence>
<keyword evidence="6" id="KW-0966">Cell projection</keyword>
<dbReference type="Proteomes" id="UP000528286">
    <property type="component" value="Unassembled WGS sequence"/>
</dbReference>
<comment type="similarity">
    <text evidence="1 3">Belongs to the bacterial flagellin family.</text>
</comment>
<feature type="domain" description="Flagellin N-terminal" evidence="4">
    <location>
        <begin position="11"/>
        <end position="134"/>
    </location>
</feature>
<dbReference type="GO" id="GO:0005198">
    <property type="term" value="F:structural molecule activity"/>
    <property type="evidence" value="ECO:0007669"/>
    <property type="project" value="UniProtKB-UniRule"/>
</dbReference>
<dbReference type="PANTHER" id="PTHR42792">
    <property type="entry name" value="FLAGELLIN"/>
    <property type="match status" value="1"/>
</dbReference>
<gene>
    <name evidence="6" type="ORF">GGR23_000316</name>
</gene>
<keyword evidence="6" id="KW-0969">Cilium</keyword>
<reference evidence="6 7" key="1">
    <citation type="submission" date="2020-08" db="EMBL/GenBank/DDBJ databases">
        <title>Genomic Encyclopedia of Type Strains, Phase IV (KMG-IV): sequencing the most valuable type-strain genomes for metagenomic binning, comparative biology and taxonomic classification.</title>
        <authorList>
            <person name="Goeker M."/>
        </authorList>
    </citation>
    <scope>NUCLEOTIDE SEQUENCE [LARGE SCALE GENOMIC DNA]</scope>
    <source>
        <strain evidence="6 7">DSM 29853</strain>
    </source>
</reference>
<dbReference type="InterPro" id="IPR001029">
    <property type="entry name" value="Flagellin_N"/>
</dbReference>
<dbReference type="Gene3D" id="1.20.1330.10">
    <property type="entry name" value="f41 fragment of flagellin, N-terminal domain"/>
    <property type="match status" value="1"/>
</dbReference>
<dbReference type="Pfam" id="PF00669">
    <property type="entry name" value="Flagellin_N"/>
    <property type="match status" value="1"/>
</dbReference>
<name>A0A7W6NI98_9HYPH</name>
<dbReference type="GO" id="GO:0009288">
    <property type="term" value="C:bacterial-type flagellum"/>
    <property type="evidence" value="ECO:0007669"/>
    <property type="project" value="UniProtKB-SubCell"/>
</dbReference>
<keyword evidence="7" id="KW-1185">Reference proteome</keyword>
<protein>
    <recommendedName>
        <fullName evidence="3">Flagellin</fullName>
    </recommendedName>
</protein>
<evidence type="ECO:0000313" key="6">
    <source>
        <dbReference type="EMBL" id="MBB4063155.1"/>
    </source>
</evidence>
<comment type="function">
    <text evidence="3">Flagellin is the subunit protein which polymerizes to form the filaments of bacterial flagella.</text>
</comment>
<dbReference type="Pfam" id="PF00700">
    <property type="entry name" value="Flagellin_C"/>
    <property type="match status" value="1"/>
</dbReference>
<dbReference type="PANTHER" id="PTHR42792:SF2">
    <property type="entry name" value="FLAGELLIN"/>
    <property type="match status" value="1"/>
</dbReference>
<dbReference type="InterPro" id="IPR046358">
    <property type="entry name" value="Flagellin_C"/>
</dbReference>
<organism evidence="6 7">
    <name type="scientific">Gellertiella hungarica</name>
    <dbReference type="NCBI Taxonomy" id="1572859"/>
    <lineage>
        <taxon>Bacteria</taxon>
        <taxon>Pseudomonadati</taxon>
        <taxon>Pseudomonadota</taxon>
        <taxon>Alphaproteobacteria</taxon>
        <taxon>Hyphomicrobiales</taxon>
        <taxon>Rhizobiaceae</taxon>
        <taxon>Gellertiella</taxon>
    </lineage>
</organism>
<evidence type="ECO:0000259" key="4">
    <source>
        <dbReference type="Pfam" id="PF00669"/>
    </source>
</evidence>
<dbReference type="AlphaFoldDB" id="A0A7W6NI98"/>
<dbReference type="GO" id="GO:0005576">
    <property type="term" value="C:extracellular region"/>
    <property type="evidence" value="ECO:0007669"/>
    <property type="project" value="UniProtKB-SubCell"/>
</dbReference>
<dbReference type="EMBL" id="JACIEZ010000001">
    <property type="protein sequence ID" value="MBB4063155.1"/>
    <property type="molecule type" value="Genomic_DNA"/>
</dbReference>
<evidence type="ECO:0000313" key="7">
    <source>
        <dbReference type="Proteomes" id="UP000528286"/>
    </source>
</evidence>
<evidence type="ECO:0000259" key="5">
    <source>
        <dbReference type="Pfam" id="PF00700"/>
    </source>
</evidence>
<keyword evidence="2 3" id="KW-0975">Bacterial flagellum</keyword>
<dbReference type="SUPFAM" id="SSF64518">
    <property type="entry name" value="Phase 1 flagellin"/>
    <property type="match status" value="1"/>
</dbReference>
<sequence>MYTLSVPSGAYNALRILAGIDREKNENINRLSTGLRIREASNNPSMWSVATAARSQVNLTSTVAESMNTTIGAVTVASQATERLLPLLNRFRDLLVAGRDETTGRRAMQTEMDDLKQQMLSIVRSASFNGVNLLFHRTGQSYNLTTSTGVSSSGEGSVPITETIDTTGLTLVDEVATNGVMSRPYNYGAGTWRRLFDEYGGNAFRIGLFQNATTPATGFSYEASLGLTNRIITDVNTVAARLGAMKARFEGQQSFLKQLSDIQTTAIGRMVDANMLEEQTRSKAIEAREKLAYEGLAIANNRHKLVLQLFSPTPSS</sequence>
<evidence type="ECO:0000256" key="1">
    <source>
        <dbReference type="ARBA" id="ARBA00005709"/>
    </source>
</evidence>
<evidence type="ECO:0000256" key="2">
    <source>
        <dbReference type="ARBA" id="ARBA00023143"/>
    </source>
</evidence>